<evidence type="ECO:0000256" key="2">
    <source>
        <dbReference type="ARBA" id="ARBA00004286"/>
    </source>
</evidence>
<proteinExistence type="predicted"/>
<feature type="compositionally biased region" description="Polar residues" evidence="5">
    <location>
        <begin position="82"/>
        <end position="104"/>
    </location>
</feature>
<keyword evidence="3" id="KW-0158">Chromosome</keyword>
<dbReference type="eggNOG" id="ENOG502RIXN">
    <property type="taxonomic scope" value="Eukaryota"/>
</dbReference>
<dbReference type="InterPro" id="IPR035425">
    <property type="entry name" value="CENP-T/H4_C"/>
</dbReference>
<protein>
    <submittedName>
        <fullName evidence="7">DEHA2F26312p</fullName>
    </submittedName>
</protein>
<gene>
    <name evidence="7" type="ordered locus">DEHA2F26312g</name>
</gene>
<dbReference type="GeneID" id="2903644"/>
<feature type="region of interest" description="Disordered" evidence="5">
    <location>
        <begin position="162"/>
        <end position="194"/>
    </location>
</feature>
<feature type="compositionally biased region" description="Basic and acidic residues" evidence="5">
    <location>
        <begin position="162"/>
        <end position="174"/>
    </location>
</feature>
<dbReference type="AlphaFoldDB" id="Q6BJY7"/>
<evidence type="ECO:0000256" key="5">
    <source>
        <dbReference type="SAM" id="MobiDB-lite"/>
    </source>
</evidence>
<evidence type="ECO:0000259" key="6">
    <source>
        <dbReference type="Pfam" id="PF15511"/>
    </source>
</evidence>
<feature type="compositionally biased region" description="Polar residues" evidence="5">
    <location>
        <begin position="645"/>
        <end position="657"/>
    </location>
</feature>
<accession>Q6BJY7</accession>
<evidence type="ECO:0000256" key="4">
    <source>
        <dbReference type="ARBA" id="ARBA00023242"/>
    </source>
</evidence>
<dbReference type="InParanoid" id="Q6BJY7"/>
<dbReference type="Pfam" id="PF15511">
    <property type="entry name" value="CENP-T_C"/>
    <property type="match status" value="1"/>
</dbReference>
<evidence type="ECO:0000256" key="3">
    <source>
        <dbReference type="ARBA" id="ARBA00022454"/>
    </source>
</evidence>
<dbReference type="SUPFAM" id="SSF47113">
    <property type="entry name" value="Histone-fold"/>
    <property type="match status" value="1"/>
</dbReference>
<dbReference type="HOGENOM" id="CLU_392367_0_0_1"/>
<dbReference type="OMA" id="YLKFFCK"/>
<reference evidence="7 8" key="1">
    <citation type="journal article" date="2004" name="Nature">
        <title>Genome evolution in yeasts.</title>
        <authorList>
            <consortium name="Genolevures"/>
            <person name="Dujon B."/>
            <person name="Sherman D."/>
            <person name="Fischer G."/>
            <person name="Durrens P."/>
            <person name="Casaregola S."/>
            <person name="Lafontaine I."/>
            <person name="de Montigny J."/>
            <person name="Marck C."/>
            <person name="Neuveglise C."/>
            <person name="Talla E."/>
            <person name="Goffard N."/>
            <person name="Frangeul L."/>
            <person name="Aigle M."/>
            <person name="Anthouard V."/>
            <person name="Babour A."/>
            <person name="Barbe V."/>
            <person name="Barnay S."/>
            <person name="Blanchin S."/>
            <person name="Beckerich J.M."/>
            <person name="Beyne E."/>
            <person name="Bleykasten C."/>
            <person name="Boisrame A."/>
            <person name="Boyer J."/>
            <person name="Cattolico L."/>
            <person name="Confanioleri F."/>
            <person name="de Daruvar A."/>
            <person name="Despons L."/>
            <person name="Fabre E."/>
            <person name="Fairhead C."/>
            <person name="Ferry-Dumazet H."/>
            <person name="Groppi A."/>
            <person name="Hantraye F."/>
            <person name="Hennequin C."/>
            <person name="Jauniaux N."/>
            <person name="Joyet P."/>
            <person name="Kachouri R."/>
            <person name="Kerrest A."/>
            <person name="Koszul R."/>
            <person name="Lemaire M."/>
            <person name="Lesur I."/>
            <person name="Ma L."/>
            <person name="Muller H."/>
            <person name="Nicaud J.M."/>
            <person name="Nikolski M."/>
            <person name="Oztas S."/>
            <person name="Ozier-Kalogeropoulos O."/>
            <person name="Pellenz S."/>
            <person name="Potier S."/>
            <person name="Richard G.F."/>
            <person name="Straub M.L."/>
            <person name="Suleau A."/>
            <person name="Swennene D."/>
            <person name="Tekaia F."/>
            <person name="Wesolowski-Louvel M."/>
            <person name="Westhof E."/>
            <person name="Wirth B."/>
            <person name="Zeniou-Meyer M."/>
            <person name="Zivanovic I."/>
            <person name="Bolotin-Fukuhara M."/>
            <person name="Thierry A."/>
            <person name="Bouchier C."/>
            <person name="Caudron B."/>
            <person name="Scarpelli C."/>
            <person name="Gaillardin C."/>
            <person name="Weissenbach J."/>
            <person name="Wincker P."/>
            <person name="Souciet J.L."/>
        </authorList>
    </citation>
    <scope>NUCLEOTIDE SEQUENCE [LARGE SCALE GENOMIC DNA]</scope>
    <source>
        <strain evidence="8">ATCC 36239 / CBS 767 / BCRC 21394 / JCM 1990 / NBRC 0083 / IGC 2968</strain>
    </source>
</reference>
<feature type="region of interest" description="Disordered" evidence="5">
    <location>
        <begin position="59"/>
        <end position="123"/>
    </location>
</feature>
<dbReference type="RefSeq" id="XP_461484.2">
    <property type="nucleotide sequence ID" value="XM_461484.1"/>
</dbReference>
<name>Q6BJY7_DEBHA</name>
<feature type="region of interest" description="Disordered" evidence="5">
    <location>
        <begin position="256"/>
        <end position="279"/>
    </location>
</feature>
<dbReference type="STRING" id="284592.Q6BJY7"/>
<organism evidence="7 8">
    <name type="scientific">Debaryomyces hansenii (strain ATCC 36239 / CBS 767 / BCRC 21394 / JCM 1990 / NBRC 0083 / IGC 2968)</name>
    <name type="common">Yeast</name>
    <name type="synonym">Torulaspora hansenii</name>
    <dbReference type="NCBI Taxonomy" id="284592"/>
    <lineage>
        <taxon>Eukaryota</taxon>
        <taxon>Fungi</taxon>
        <taxon>Dikarya</taxon>
        <taxon>Ascomycota</taxon>
        <taxon>Saccharomycotina</taxon>
        <taxon>Pichiomycetes</taxon>
        <taxon>Debaryomycetaceae</taxon>
        <taxon>Debaryomyces</taxon>
    </lineage>
</organism>
<comment type="subcellular location">
    <subcellularLocation>
        <location evidence="2">Chromosome</location>
    </subcellularLocation>
    <subcellularLocation>
        <location evidence="1">Nucleus</location>
    </subcellularLocation>
</comment>
<keyword evidence="8" id="KW-1185">Reference proteome</keyword>
<dbReference type="Proteomes" id="UP000000599">
    <property type="component" value="Chromosome F"/>
</dbReference>
<dbReference type="Gene3D" id="1.10.20.10">
    <property type="entry name" value="Histone, subunit A"/>
    <property type="match status" value="1"/>
</dbReference>
<evidence type="ECO:0000313" key="7">
    <source>
        <dbReference type="EMBL" id="CAG89906.2"/>
    </source>
</evidence>
<feature type="compositionally biased region" description="Basic and acidic residues" evidence="5">
    <location>
        <begin position="625"/>
        <end position="635"/>
    </location>
</feature>
<feature type="compositionally biased region" description="Polar residues" evidence="5">
    <location>
        <begin position="308"/>
        <end position="320"/>
    </location>
</feature>
<sequence length="671" mass="76152">MDDSGQRNRIRSVTEPSTPLRRSSRIDQSFAFYSHRQRTIFRTSDIHLPPHELPSIAAKLSQESNSAPGSSRRSRRRSRSRPTTPQTGRDSISGLSSGTLTPTRNNKRRSSSNFTMGNKRRKRRSLIVTENGVTALDPNYIGPITIDYLRLFCKITIEEKAEKENSKTEVHDSDPPVEPQENTPARSPGIGDRMETRNIPIFNDFDQSLPLPDVEGIPVSPESDDLGPLYDPVEIGTPPKTTFSYLERILAAQAKRNQKVDKETEHSFHKKTPDEGNMQTIDSSSMQTQFIIEDNSAHIKNVPPNDLNIRSNIEPDNNTGPKVEESLFVPEESSGIDEPTPYNEQLLDNKQLLDNEQSLDNEQPLEYEQDNNEFVGMNDEYNDIEDKMNISDLSKPDHLSEAISTPTRTLLEFTTHEELEGRSPTSPNAVVNEEYTIDNDFNNDLFEEAFDTNNEHNEIDNSLDKQTDKSTGAPATRITRSNKTKIERSHLPLPINMVKNVVKLLQAAPTRGNSTATNKQRNTQKVKRLTPDIYEFIQQKSDDFISNVVADLEAYSGHRTNNKSNQINIKDVLLYLNRIKFSSGGENRIQEVDNITNLAYKFLPLELLISLDNNLHGRVNRQKPKTYEEENHSESFETDSESDYNNEPASKRANSAQHIRHLKTFSDSETE</sequence>
<evidence type="ECO:0000256" key="1">
    <source>
        <dbReference type="ARBA" id="ARBA00004123"/>
    </source>
</evidence>
<dbReference type="GO" id="GO:0005634">
    <property type="term" value="C:nucleus"/>
    <property type="evidence" value="ECO:0007669"/>
    <property type="project" value="UniProtKB-SubCell"/>
</dbReference>
<dbReference type="KEGG" id="dha:DEHA2F26312g"/>
<feature type="domain" description="CENP-T/Histone H4 histone fold" evidence="6">
    <location>
        <begin position="521"/>
        <end position="612"/>
    </location>
</feature>
<evidence type="ECO:0000313" key="8">
    <source>
        <dbReference type="Proteomes" id="UP000000599"/>
    </source>
</evidence>
<feature type="region of interest" description="Disordered" evidence="5">
    <location>
        <begin position="621"/>
        <end position="671"/>
    </location>
</feature>
<dbReference type="EMBL" id="CR382138">
    <property type="protein sequence ID" value="CAG89906.2"/>
    <property type="molecule type" value="Genomic_DNA"/>
</dbReference>
<feature type="region of interest" description="Disordered" evidence="5">
    <location>
        <begin position="302"/>
        <end position="321"/>
    </location>
</feature>
<dbReference type="GO" id="GO:0046982">
    <property type="term" value="F:protein heterodimerization activity"/>
    <property type="evidence" value="ECO:0007669"/>
    <property type="project" value="InterPro"/>
</dbReference>
<feature type="region of interest" description="Disordered" evidence="5">
    <location>
        <begin position="1"/>
        <end position="28"/>
    </location>
</feature>
<dbReference type="InterPro" id="IPR009072">
    <property type="entry name" value="Histone-fold"/>
</dbReference>
<keyword evidence="4" id="KW-0539">Nucleus</keyword>
<feature type="compositionally biased region" description="Basic and acidic residues" evidence="5">
    <location>
        <begin position="258"/>
        <end position="274"/>
    </location>
</feature>
<dbReference type="GO" id="GO:0005694">
    <property type="term" value="C:chromosome"/>
    <property type="evidence" value="ECO:0007669"/>
    <property type="project" value="UniProtKB-SubCell"/>
</dbReference>
<dbReference type="OrthoDB" id="4077024at2759"/>
<dbReference type="VEuPathDB" id="FungiDB:DEHA2F26312g"/>
<dbReference type="CDD" id="cd22920">
    <property type="entry name" value="HFD_CENP-T"/>
    <property type="match status" value="1"/>
</dbReference>